<organism evidence="1 2">
    <name type="scientific">Lottia gigantea</name>
    <name type="common">Giant owl limpet</name>
    <dbReference type="NCBI Taxonomy" id="225164"/>
    <lineage>
        <taxon>Eukaryota</taxon>
        <taxon>Metazoa</taxon>
        <taxon>Spiralia</taxon>
        <taxon>Lophotrochozoa</taxon>
        <taxon>Mollusca</taxon>
        <taxon>Gastropoda</taxon>
        <taxon>Patellogastropoda</taxon>
        <taxon>Lottioidea</taxon>
        <taxon>Lottiidae</taxon>
        <taxon>Lottia</taxon>
    </lineage>
</organism>
<protein>
    <submittedName>
        <fullName evidence="1">Uncharacterized protein</fullName>
    </submittedName>
</protein>
<dbReference type="GeneID" id="20231716"/>
<dbReference type="GO" id="GO:0055074">
    <property type="term" value="P:calcium ion homeostasis"/>
    <property type="evidence" value="ECO:0007669"/>
    <property type="project" value="TreeGrafter"/>
</dbReference>
<dbReference type="CTD" id="20231716"/>
<evidence type="ECO:0000313" key="2">
    <source>
        <dbReference type="Proteomes" id="UP000030746"/>
    </source>
</evidence>
<sequence length="125" mass="14203">SGRTLRDTTLQSPPVTSLLSEEFISSWSLVADLKELEKDESEPVYSVIAKELLANYEFPVMMMVIHPNGTILNKVNANAFLDIDVSILEMGFINFDYFYFSFDDPSAVEYVKFLKEGLYKIGRTS</sequence>
<dbReference type="OrthoDB" id="10062435at2759"/>
<dbReference type="PANTHER" id="PTHR16213:SF78">
    <property type="entry name" value="SELENOPROTEIN N"/>
    <property type="match status" value="1"/>
</dbReference>
<dbReference type="Proteomes" id="UP000030746">
    <property type="component" value="Unassembled WGS sequence"/>
</dbReference>
<dbReference type="PANTHER" id="PTHR16213">
    <property type="entry name" value="SELENOPROTEIN N"/>
    <property type="match status" value="1"/>
</dbReference>
<dbReference type="AlphaFoldDB" id="V4AJ27"/>
<reference evidence="1 2" key="1">
    <citation type="journal article" date="2013" name="Nature">
        <title>Insights into bilaterian evolution from three spiralian genomes.</title>
        <authorList>
            <person name="Simakov O."/>
            <person name="Marletaz F."/>
            <person name="Cho S.J."/>
            <person name="Edsinger-Gonzales E."/>
            <person name="Havlak P."/>
            <person name="Hellsten U."/>
            <person name="Kuo D.H."/>
            <person name="Larsson T."/>
            <person name="Lv J."/>
            <person name="Arendt D."/>
            <person name="Savage R."/>
            <person name="Osoegawa K."/>
            <person name="de Jong P."/>
            <person name="Grimwood J."/>
            <person name="Chapman J.A."/>
            <person name="Shapiro H."/>
            <person name="Aerts A."/>
            <person name="Otillar R.P."/>
            <person name="Terry A.Y."/>
            <person name="Boore J.L."/>
            <person name="Grigoriev I.V."/>
            <person name="Lindberg D.R."/>
            <person name="Seaver E.C."/>
            <person name="Weisblat D.A."/>
            <person name="Putnam N.H."/>
            <person name="Rokhsar D.S."/>
        </authorList>
    </citation>
    <scope>NUCLEOTIDE SEQUENCE [LARGE SCALE GENOMIC DNA]</scope>
</reference>
<proteinExistence type="predicted"/>
<dbReference type="KEGG" id="lgi:LOTGIDRAFT_119239"/>
<dbReference type="GO" id="GO:0005789">
    <property type="term" value="C:endoplasmic reticulum membrane"/>
    <property type="evidence" value="ECO:0007669"/>
    <property type="project" value="TreeGrafter"/>
</dbReference>
<name>V4AJ27_LOTGI</name>
<gene>
    <name evidence="1" type="ORF">LOTGIDRAFT_119239</name>
</gene>
<accession>V4AJ27</accession>
<dbReference type="OMA" id="MIAFPNG"/>
<keyword evidence="2" id="KW-1185">Reference proteome</keyword>
<dbReference type="EMBL" id="KB201891">
    <property type="protein sequence ID" value="ESO93526.1"/>
    <property type="molecule type" value="Genomic_DNA"/>
</dbReference>
<evidence type="ECO:0000313" key="1">
    <source>
        <dbReference type="EMBL" id="ESO93526.1"/>
    </source>
</evidence>
<dbReference type="RefSeq" id="XP_009055727.1">
    <property type="nucleotide sequence ID" value="XM_009057479.1"/>
</dbReference>
<dbReference type="STRING" id="225164.V4AJ27"/>
<feature type="non-terminal residue" evidence="1">
    <location>
        <position position="1"/>
    </location>
</feature>
<dbReference type="HOGENOM" id="CLU_1998241_0_0_1"/>